<protein>
    <submittedName>
        <fullName evidence="1">Uncharacterized protein</fullName>
    </submittedName>
</protein>
<evidence type="ECO:0000313" key="4">
    <source>
        <dbReference type="Proteomes" id="UP000652720"/>
    </source>
</evidence>
<reference evidence="1" key="4">
    <citation type="submission" date="2023-08" db="EMBL/GenBank/DDBJ databases">
        <authorList>
            <person name="Sun Q."/>
            <person name="Zhou Y."/>
        </authorList>
    </citation>
    <scope>NUCLEOTIDE SEQUENCE</scope>
    <source>
        <strain evidence="2">CGMCC 1.8884</strain>
        <strain evidence="1">CGMCC 1.8885</strain>
    </source>
</reference>
<dbReference type="Proteomes" id="UP000652720">
    <property type="component" value="Unassembled WGS sequence"/>
</dbReference>
<accession>A0AAV4K3E0</accession>
<organism evidence="1 4">
    <name type="scientific">Deinococcus wulumuqiensis</name>
    <dbReference type="NCBI Taxonomy" id="980427"/>
    <lineage>
        <taxon>Bacteria</taxon>
        <taxon>Thermotogati</taxon>
        <taxon>Deinococcota</taxon>
        <taxon>Deinococci</taxon>
        <taxon>Deinococcales</taxon>
        <taxon>Deinococcaceae</taxon>
        <taxon>Deinococcus</taxon>
    </lineage>
</organism>
<comment type="caution">
    <text evidence="1">The sequence shown here is derived from an EMBL/GenBank/DDBJ whole genome shotgun (WGS) entry which is preliminary data.</text>
</comment>
<dbReference type="AlphaFoldDB" id="A0AAV4K3E0"/>
<sequence length="197" mass="21286">MHAALVKRRVANLAPVGARGFRWYAEALTDSPRANAGIAPDGTNTAVKITANTDAKVHLIAAFAPGNIPTIPQGSPYTFSVFVKSAGWRYVRISFEWYYADHYLDLDLLTGTYTMPPAGDYRRPRACRVETLPDGWYRVSITEVNTETAGGMSARVYFVDAAGSTNTPGDGTSGILLWGYQINTGGPAPYNPAPPLI</sequence>
<reference evidence="2" key="1">
    <citation type="journal article" date="2014" name="Int. J. Syst. Evol. Microbiol.">
        <title>Complete genome of a new Firmicutes species belonging to the dominant human colonic microbiota ('Ruminococcus bicirculans') reveals two chromosomes and a selective capacity to utilize plant glucans.</title>
        <authorList>
            <consortium name="NISC Comparative Sequencing Program"/>
            <person name="Wegmann U."/>
            <person name="Louis P."/>
            <person name="Goesmann A."/>
            <person name="Henrissat B."/>
            <person name="Duncan S.H."/>
            <person name="Flint H.J."/>
        </authorList>
    </citation>
    <scope>NUCLEOTIDE SEQUENCE</scope>
    <source>
        <strain evidence="2">CGMCC 1.8884</strain>
    </source>
</reference>
<gene>
    <name evidence="2" type="ORF">GCM10008021_03800</name>
    <name evidence="1" type="ORF">GCM10010914_07130</name>
</gene>
<evidence type="ECO:0000313" key="1">
    <source>
        <dbReference type="EMBL" id="GGI75478.1"/>
    </source>
</evidence>
<name>A0AAV4K3E0_9DEIO</name>
<dbReference type="EMBL" id="BMMA01000004">
    <property type="protein sequence ID" value="GGI75478.1"/>
    <property type="molecule type" value="Genomic_DNA"/>
</dbReference>
<evidence type="ECO:0000313" key="2">
    <source>
        <dbReference type="EMBL" id="GGP28729.1"/>
    </source>
</evidence>
<evidence type="ECO:0000313" key="3">
    <source>
        <dbReference type="Proteomes" id="UP000630135"/>
    </source>
</evidence>
<reference evidence="1" key="2">
    <citation type="journal article" date="2014" name="Int. J. Syst. Evol. Microbiol.">
        <title>Complete genome sequence of Corynebacterium casei LMG S-19264T (=DSM 44701T), isolated from a smear-ripened cheese.</title>
        <authorList>
            <consortium name="US DOE Joint Genome Institute (JGI-PGF)"/>
            <person name="Walter F."/>
            <person name="Albersmeier A."/>
            <person name="Kalinowski J."/>
            <person name="Ruckert C."/>
        </authorList>
    </citation>
    <scope>NUCLEOTIDE SEQUENCE</scope>
    <source>
        <strain evidence="1">CGMCC 1.8885</strain>
    </source>
</reference>
<keyword evidence="3" id="KW-1185">Reference proteome</keyword>
<dbReference type="GeneID" id="59164546"/>
<dbReference type="EMBL" id="BMLZ01000003">
    <property type="protein sequence ID" value="GGP28729.1"/>
    <property type="molecule type" value="Genomic_DNA"/>
</dbReference>
<reference evidence="3" key="3">
    <citation type="journal article" date="2019" name="Int. J. Syst. Evol. Microbiol.">
        <title>The Global Catalogue of Microorganisms (GCM) 10K type strain sequencing project: providing services to taxonomists for standard genome sequencing and annotation.</title>
        <authorList>
            <consortium name="The Broad Institute Genomics Platform"/>
            <consortium name="The Broad Institute Genome Sequencing Center for Infectious Disease"/>
            <person name="Wu L."/>
            <person name="Ma J."/>
        </authorList>
    </citation>
    <scope>NUCLEOTIDE SEQUENCE [LARGE SCALE GENOMIC DNA]</scope>
    <source>
        <strain evidence="3">CGMCC 1.8884</strain>
    </source>
</reference>
<proteinExistence type="predicted"/>
<dbReference type="RefSeq" id="WP_017869173.1">
    <property type="nucleotide sequence ID" value="NZ_BMLZ01000003.1"/>
</dbReference>
<dbReference type="Proteomes" id="UP000630135">
    <property type="component" value="Unassembled WGS sequence"/>
</dbReference>